<dbReference type="PhylomeDB" id="A9CGX6"/>
<name>A9CGX6_AGRFC</name>
<dbReference type="Pfam" id="PF00873">
    <property type="entry name" value="ACR_tran"/>
    <property type="match status" value="1"/>
</dbReference>
<dbReference type="AlphaFoldDB" id="A9CGX6"/>
<dbReference type="PANTHER" id="PTHR32063">
    <property type="match status" value="1"/>
</dbReference>
<dbReference type="SUPFAM" id="SSF82714">
    <property type="entry name" value="Multidrug efflux transporter AcrB TolC docking domain, DN and DC subdomains"/>
    <property type="match status" value="2"/>
</dbReference>
<feature type="transmembrane region" description="Helical" evidence="1">
    <location>
        <begin position="334"/>
        <end position="353"/>
    </location>
</feature>
<dbReference type="OrthoDB" id="9807350at2"/>
<dbReference type="TCDB" id="2.A.6.3.2">
    <property type="family name" value="the resistance-nodulation-cell division (rnd) superfamily"/>
</dbReference>
<dbReference type="PIR" id="A99161">
    <property type="entry name" value="A99161"/>
</dbReference>
<dbReference type="BioCyc" id="AGRO:ATU4636-MONOMER"/>
<reference evidence="2 3" key="2">
    <citation type="journal article" date="2001" name="Science">
        <title>Genome sequence of the plant pathogen and biotechnology agent Agrobacterium tumefaciens C58.</title>
        <authorList>
            <person name="Goodner B."/>
            <person name="Hinkle G."/>
            <person name="Gattung S."/>
            <person name="Miller N."/>
            <person name="Blanchard M."/>
            <person name="Qurollo B."/>
            <person name="Goldman B.S."/>
            <person name="Cao Y."/>
            <person name="Askenazi M."/>
            <person name="Halling C."/>
            <person name="Mullin L."/>
            <person name="Houmiel K."/>
            <person name="Gordon J."/>
            <person name="Vaudin M."/>
            <person name="Iartchouk O."/>
            <person name="Epp A."/>
            <person name="Liu F."/>
            <person name="Wollam C."/>
            <person name="Allinger M."/>
            <person name="Doughty D."/>
            <person name="Scott C."/>
            <person name="Lappas C."/>
            <person name="Markelz B."/>
            <person name="Flanagan C."/>
            <person name="Crowell C."/>
            <person name="Gurson J."/>
            <person name="Lomo C."/>
            <person name="Sear C."/>
            <person name="Strub G."/>
            <person name="Cielo C."/>
            <person name="Slater S."/>
        </authorList>
    </citation>
    <scope>NUCLEOTIDE SEQUENCE [LARGE SCALE GENOMIC DNA]</scope>
    <source>
        <strain evidence="3">C58 / ATCC 33970</strain>
    </source>
</reference>
<dbReference type="KEGG" id="atu:Atu4636"/>
<dbReference type="PANTHER" id="PTHR32063:SF0">
    <property type="entry name" value="SWARMING MOTILITY PROTEIN SWRC"/>
    <property type="match status" value="1"/>
</dbReference>
<feature type="transmembrane region" description="Helical" evidence="1">
    <location>
        <begin position="387"/>
        <end position="406"/>
    </location>
</feature>
<dbReference type="eggNOG" id="COG0841">
    <property type="taxonomic scope" value="Bacteria"/>
</dbReference>
<dbReference type="PATRIC" id="fig|176299.10.peg.4441"/>
<feature type="transmembrane region" description="Helical" evidence="1">
    <location>
        <begin position="914"/>
        <end position="935"/>
    </location>
</feature>
<sequence length="1048" mass="111784">MFLTRISVNHPVFATMMMVALLVMGAFSLQRLGLDQYPNVDVPVVVVVTSYPGATPETVEMEVTRPVEDALNAIGGLDEVTSTSYEGRSVVVAKFKLEVQSSAAAQEVRDKIAAIEANFPEDTKKPVISRFDPAAEPILSLAISSTSLDVPALATLAEQKVVRQLTTVAGIGQATLVGGRKRQIDVTIDETRMRALGIGVNEVVTALRAGNSNSPAGSVVDPVSERTIQIQSRIEEPEALLDMVVARRGGVAILLRDVATLSEGAADAENRAIYNGQTALAIDIVKVQDANTVQVVSDVRKRLDALNAELSPQNIQLRIVTDSSIPIQESVTQVQTTLIEGAALAVAIVFLFLNSWRSTVITGLTLPIAIIGTLTVVDFLGFTLNTLSLLALTLSIGILVDDAIVVRENITRHLHMGKSHLRAALDGTGEIGLAVIATTATIVAVFLPVAFMDGIVGRFFYQFGVTVSAAVLISLFVAFTLDPMLSSVWYDPDAQADAKRGPIGRLIARFDHGFEWMAGQYRHAIDWTLRHRLVTLLVTAGIFIGSLFMVPLVGTEFVPDADEGRFQINLTAPVGSSLDYTTAKLQQVKKALREFPEVEMLYSTINTGGAAGKHRAAILVGLVPLSAREQTPLSLAEPVRKRLSAIPGIEINILQNGLGGGESPVQLSILGDDRAVLEKIANGLVEDMKKIPGLVEVTSSTKDVTSILSVRLKPAAASDLGIARADLAAALSALIGGEDVSKWTDAHGNSYDIVVRLPVERRSDAARLGELMITTGRTGANGAPLMVRLDQVADIGTVAAPAEIRRFDNRREILVSANITGRTLGDVTETLQGLTASRDLPAGYRIRFGGEAETMQETVGHMGTALSMAIIFIYIVLASQFGSFLQPLAIMVSLPLSLIGVLLGLMVAGSTINMFSLIGFIMLMGLVTKNGILLVDFANRERRRGLTLNEALANAGVIRFRPIIMTTLAMIFGMIPLGLAVGGGGAQRAPMAHAVVGGLISSTLLTLIVVPVILSYIDSITRRFARLLPKAPDEVAERGVKNRTVSTV</sequence>
<dbReference type="Gene3D" id="1.20.1640.10">
    <property type="entry name" value="Multidrug efflux transporter AcrB transmembrane domain"/>
    <property type="match status" value="2"/>
</dbReference>
<feature type="transmembrane region" description="Helical" evidence="1">
    <location>
        <begin position="533"/>
        <end position="553"/>
    </location>
</feature>
<dbReference type="Gene3D" id="3.30.2090.10">
    <property type="entry name" value="Multidrug efflux transporter AcrB TolC docking domain, DN and DC subdomains"/>
    <property type="match status" value="2"/>
</dbReference>
<keyword evidence="3" id="KW-1185">Reference proteome</keyword>
<dbReference type="GO" id="GO:0005886">
    <property type="term" value="C:plasma membrane"/>
    <property type="evidence" value="ECO:0007669"/>
    <property type="project" value="TreeGrafter"/>
</dbReference>
<feature type="transmembrane region" description="Helical" evidence="1">
    <location>
        <begin position="427"/>
        <end position="447"/>
    </location>
</feature>
<reference evidence="2 3" key="1">
    <citation type="journal article" date="2001" name="Science">
        <title>The genome of the natural genetic engineer Agrobacterium tumefaciens C58.</title>
        <authorList>
            <person name="Wood D.W."/>
            <person name="Setubal J.C."/>
            <person name="Kaul R."/>
            <person name="Monks D.E."/>
            <person name="Kitajima J.P."/>
            <person name="Okura V.K."/>
            <person name="Zhou Y."/>
            <person name="Chen L."/>
            <person name="Wood G.E."/>
            <person name="Almeida N.F.Jr."/>
            <person name="Woo L."/>
            <person name="Chen Y."/>
            <person name="Paulsen I.T."/>
            <person name="Eisen J.A."/>
            <person name="Karp P.D."/>
            <person name="Bovee D.Sr."/>
            <person name="Chapman P."/>
            <person name="Clendenning J."/>
            <person name="Deatherage G."/>
            <person name="Gillet W."/>
            <person name="Grant C."/>
            <person name="Kutyavin T."/>
            <person name="Levy R."/>
            <person name="Li M.J."/>
            <person name="McClelland E."/>
            <person name="Palmieri A."/>
            <person name="Raymond C."/>
            <person name="Rouse G."/>
            <person name="Saenphimmachak C."/>
            <person name="Wu Z."/>
            <person name="Romero P."/>
            <person name="Gordon D."/>
            <person name="Zhang S."/>
            <person name="Yoo H."/>
            <person name="Tao Y."/>
            <person name="Biddle P."/>
            <person name="Jung M."/>
            <person name="Krespan W."/>
            <person name="Perry M."/>
            <person name="Gordon-Kamm B."/>
            <person name="Liao L."/>
            <person name="Kim S."/>
            <person name="Hendrick C."/>
            <person name="Zhao Z.Y."/>
            <person name="Dolan M."/>
            <person name="Chumley F."/>
            <person name="Tingey S.V."/>
            <person name="Tomb J.F."/>
            <person name="Gordon M.P."/>
            <person name="Olson M.V."/>
            <person name="Nester E.W."/>
        </authorList>
    </citation>
    <scope>NUCLEOTIDE SEQUENCE [LARGE SCALE GENOMIC DNA]</scope>
    <source>
        <strain evidence="3">C58 / ATCC 33970</strain>
    </source>
</reference>
<dbReference type="InterPro" id="IPR001036">
    <property type="entry name" value="Acrflvin-R"/>
</dbReference>
<dbReference type="STRING" id="176299.Atu4636"/>
<feature type="transmembrane region" description="Helical" evidence="1">
    <location>
        <begin position="360"/>
        <end position="381"/>
    </location>
</feature>
<protein>
    <submittedName>
        <fullName evidence="2">AcrB/AcrD/AcrF family protein</fullName>
    </submittedName>
</protein>
<dbReference type="EMBL" id="AE007870">
    <property type="protein sequence ID" value="AAK88811.1"/>
    <property type="molecule type" value="Genomic_DNA"/>
</dbReference>
<dbReference type="GeneID" id="1136510"/>
<feature type="transmembrane region" description="Helical" evidence="1">
    <location>
        <begin position="12"/>
        <end position="29"/>
    </location>
</feature>
<dbReference type="HOGENOM" id="CLU_002755_1_2_5"/>
<dbReference type="PIR" id="AH3126">
    <property type="entry name" value="AH3126"/>
</dbReference>
<organism evidence="2 3">
    <name type="scientific">Agrobacterium fabrum (strain C58 / ATCC 33970)</name>
    <name type="common">Agrobacterium tumefaciens (strain C58)</name>
    <dbReference type="NCBI Taxonomy" id="176299"/>
    <lineage>
        <taxon>Bacteria</taxon>
        <taxon>Pseudomonadati</taxon>
        <taxon>Pseudomonadota</taxon>
        <taxon>Alphaproteobacteria</taxon>
        <taxon>Hyphomicrobiales</taxon>
        <taxon>Rhizobiaceae</taxon>
        <taxon>Rhizobium/Agrobacterium group</taxon>
        <taxon>Agrobacterium</taxon>
        <taxon>Agrobacterium tumefaciens complex</taxon>
    </lineage>
</organism>
<keyword evidence="1" id="KW-0812">Transmembrane</keyword>
<dbReference type="Gene3D" id="3.30.70.1440">
    <property type="entry name" value="Multidrug efflux transporter AcrB pore domain"/>
    <property type="match status" value="1"/>
</dbReference>
<feature type="transmembrane region" description="Helical" evidence="1">
    <location>
        <begin position="859"/>
        <end position="877"/>
    </location>
</feature>
<dbReference type="InterPro" id="IPR027463">
    <property type="entry name" value="AcrB_DN_DC_subdom"/>
</dbReference>
<keyword evidence="1" id="KW-0472">Membrane</keyword>
<dbReference type="EnsemblBacteria" id="AAK88811">
    <property type="protein sequence ID" value="AAK88811"/>
    <property type="gene ID" value="Atu4636"/>
</dbReference>
<evidence type="ECO:0000313" key="2">
    <source>
        <dbReference type="EMBL" id="AAK88811.1"/>
    </source>
</evidence>
<dbReference type="SUPFAM" id="SSF82866">
    <property type="entry name" value="Multidrug efflux transporter AcrB transmembrane domain"/>
    <property type="match status" value="2"/>
</dbReference>
<feature type="transmembrane region" description="Helical" evidence="1">
    <location>
        <begin position="963"/>
        <end position="982"/>
    </location>
</feature>
<feature type="transmembrane region" description="Helical" evidence="1">
    <location>
        <begin position="994"/>
        <end position="1017"/>
    </location>
</feature>
<dbReference type="Gene3D" id="3.30.70.1320">
    <property type="entry name" value="Multidrug efflux transporter AcrB pore domain like"/>
    <property type="match status" value="1"/>
</dbReference>
<feature type="transmembrane region" description="Helical" evidence="1">
    <location>
        <begin position="889"/>
        <end position="908"/>
    </location>
</feature>
<gene>
    <name evidence="2" type="ordered locus">Atu4636</name>
</gene>
<dbReference type="SUPFAM" id="SSF82693">
    <property type="entry name" value="Multidrug efflux transporter AcrB pore domain, PN1, PN2, PC1 and PC2 subdomains"/>
    <property type="match status" value="3"/>
</dbReference>
<feature type="transmembrane region" description="Helical" evidence="1">
    <location>
        <begin position="459"/>
        <end position="481"/>
    </location>
</feature>
<accession>A9CGX6</accession>
<dbReference type="GO" id="GO:0042910">
    <property type="term" value="F:xenobiotic transmembrane transporter activity"/>
    <property type="evidence" value="ECO:0007669"/>
    <property type="project" value="TreeGrafter"/>
</dbReference>
<keyword evidence="1" id="KW-1133">Transmembrane helix</keyword>
<dbReference type="Proteomes" id="UP000000813">
    <property type="component" value="Chromosome linear"/>
</dbReference>
<dbReference type="PRINTS" id="PR00702">
    <property type="entry name" value="ACRIFLAVINRP"/>
</dbReference>
<evidence type="ECO:0000256" key="1">
    <source>
        <dbReference type="SAM" id="Phobius"/>
    </source>
</evidence>
<proteinExistence type="predicted"/>
<evidence type="ECO:0000313" key="3">
    <source>
        <dbReference type="Proteomes" id="UP000000813"/>
    </source>
</evidence>
<dbReference type="RefSeq" id="WP_010974031.1">
    <property type="nucleotide sequence ID" value="NC_003063.2"/>
</dbReference>
<dbReference type="Gene3D" id="3.30.70.1430">
    <property type="entry name" value="Multidrug efflux transporter AcrB pore domain"/>
    <property type="match status" value="2"/>
</dbReference>